<sequence length="127" mass="13687">MRILAGAHVERAEFSDRVAITDLKPGRLVLILLVLRLGADRAELEDLVVTSNAGMPFDNDMRSDPRAITDLDVSADDGIGADRHIRADLSVRVNDGSGVDHGLVFNAHISSASVAIWSPTRATPLYL</sequence>
<evidence type="ECO:0000313" key="1">
    <source>
        <dbReference type="EMBL" id="MPN31298.1"/>
    </source>
</evidence>
<name>A0A645GX44_9ZZZZ</name>
<comment type="caution">
    <text evidence="1">The sequence shown here is derived from an EMBL/GenBank/DDBJ whole genome shotgun (WGS) entry which is preliminary data.</text>
</comment>
<accession>A0A645GX44</accession>
<gene>
    <name evidence="1" type="ORF">SDC9_178772</name>
</gene>
<dbReference type="AlphaFoldDB" id="A0A645GX44"/>
<organism evidence="1">
    <name type="scientific">bioreactor metagenome</name>
    <dbReference type="NCBI Taxonomy" id="1076179"/>
    <lineage>
        <taxon>unclassified sequences</taxon>
        <taxon>metagenomes</taxon>
        <taxon>ecological metagenomes</taxon>
    </lineage>
</organism>
<reference evidence="1" key="1">
    <citation type="submission" date="2019-08" db="EMBL/GenBank/DDBJ databases">
        <authorList>
            <person name="Kucharzyk K."/>
            <person name="Murdoch R.W."/>
            <person name="Higgins S."/>
            <person name="Loffler F."/>
        </authorList>
    </citation>
    <scope>NUCLEOTIDE SEQUENCE</scope>
</reference>
<protein>
    <submittedName>
        <fullName evidence="1">Uncharacterized protein</fullName>
    </submittedName>
</protein>
<dbReference type="EMBL" id="VSSQ01082781">
    <property type="protein sequence ID" value="MPN31298.1"/>
    <property type="molecule type" value="Genomic_DNA"/>
</dbReference>
<proteinExistence type="predicted"/>